<evidence type="ECO:0000256" key="4">
    <source>
        <dbReference type="ARBA" id="ARBA00019692"/>
    </source>
</evidence>
<dbReference type="AlphaFoldDB" id="A0A1X7AP64"/>
<protein>
    <recommendedName>
        <fullName evidence="4">Lipase chaperone</fullName>
    </recommendedName>
    <alternativeName>
        <fullName evidence="15">Lipase foldase</fullName>
    </alternativeName>
    <alternativeName>
        <fullName evidence="13">Lipase helper protein</fullName>
    </alternativeName>
    <alternativeName>
        <fullName evidence="14">Lipase modulator</fullName>
    </alternativeName>
</protein>
<keyword evidence="18" id="KW-1185">Reference proteome</keyword>
<dbReference type="GO" id="GO:0006457">
    <property type="term" value="P:protein folding"/>
    <property type="evidence" value="ECO:0007669"/>
    <property type="project" value="InterPro"/>
</dbReference>
<dbReference type="SUPFAM" id="SSF158855">
    <property type="entry name" value="Lipase chaperone-like"/>
    <property type="match status" value="1"/>
</dbReference>
<evidence type="ECO:0000256" key="7">
    <source>
        <dbReference type="ARBA" id="ARBA00022692"/>
    </source>
</evidence>
<evidence type="ECO:0000256" key="9">
    <source>
        <dbReference type="ARBA" id="ARBA00022989"/>
    </source>
</evidence>
<keyword evidence="12" id="KW-0143">Chaperone</keyword>
<feature type="compositionally biased region" description="Low complexity" evidence="16">
    <location>
        <begin position="61"/>
        <end position="72"/>
    </location>
</feature>
<dbReference type="Pfam" id="PF03280">
    <property type="entry name" value="Lipase_chap"/>
    <property type="match status" value="1"/>
</dbReference>
<evidence type="ECO:0000256" key="16">
    <source>
        <dbReference type="SAM" id="MobiDB-lite"/>
    </source>
</evidence>
<evidence type="ECO:0000256" key="12">
    <source>
        <dbReference type="ARBA" id="ARBA00023186"/>
    </source>
</evidence>
<accession>A0A1X7AP64</accession>
<dbReference type="RefSeq" id="WP_087112532.1">
    <property type="nucleotide sequence ID" value="NZ_CBCSCN010000005.1"/>
</dbReference>
<keyword evidence="7" id="KW-0812">Transmembrane</keyword>
<proteinExistence type="inferred from homology"/>
<evidence type="ECO:0000256" key="1">
    <source>
        <dbReference type="ARBA" id="ARBA00003280"/>
    </source>
</evidence>
<evidence type="ECO:0000256" key="15">
    <source>
        <dbReference type="ARBA" id="ARBA00033028"/>
    </source>
</evidence>
<evidence type="ECO:0000256" key="2">
    <source>
        <dbReference type="ARBA" id="ARBA00004383"/>
    </source>
</evidence>
<comment type="similarity">
    <text evidence="3">Belongs to the lipase chaperone family.</text>
</comment>
<evidence type="ECO:0000256" key="13">
    <source>
        <dbReference type="ARBA" id="ARBA00030948"/>
    </source>
</evidence>
<keyword evidence="11" id="KW-0472">Membrane</keyword>
<evidence type="ECO:0000256" key="11">
    <source>
        <dbReference type="ARBA" id="ARBA00023136"/>
    </source>
</evidence>
<evidence type="ECO:0000313" key="18">
    <source>
        <dbReference type="Proteomes" id="UP000196573"/>
    </source>
</evidence>
<dbReference type="EMBL" id="FWPT01000010">
    <property type="protein sequence ID" value="SMA50094.1"/>
    <property type="molecule type" value="Genomic_DNA"/>
</dbReference>
<evidence type="ECO:0000256" key="10">
    <source>
        <dbReference type="ARBA" id="ARBA00023098"/>
    </source>
</evidence>
<evidence type="ECO:0000256" key="3">
    <source>
        <dbReference type="ARBA" id="ARBA00010358"/>
    </source>
</evidence>
<evidence type="ECO:0000256" key="5">
    <source>
        <dbReference type="ARBA" id="ARBA00022475"/>
    </source>
</evidence>
<keyword evidence="5" id="KW-1003">Cell membrane</keyword>
<dbReference type="InterPro" id="IPR004961">
    <property type="entry name" value="Lipase_chaperone"/>
</dbReference>
<name>A0A1X7AP64_9GAMM</name>
<keyword evidence="10" id="KW-0443">Lipid metabolism</keyword>
<comment type="function">
    <text evidence="1">May be involved in the folding of the extracellular lipase during its passage through the periplasm.</text>
</comment>
<keyword evidence="8" id="KW-0442">Lipid degradation</keyword>
<feature type="region of interest" description="Disordered" evidence="16">
    <location>
        <begin position="58"/>
        <end position="84"/>
    </location>
</feature>
<dbReference type="GO" id="GO:0016042">
    <property type="term" value="P:lipid catabolic process"/>
    <property type="evidence" value="ECO:0007669"/>
    <property type="project" value="UniProtKB-KW"/>
</dbReference>
<dbReference type="GO" id="GO:0051082">
    <property type="term" value="F:unfolded protein binding"/>
    <property type="evidence" value="ECO:0007669"/>
    <property type="project" value="InterPro"/>
</dbReference>
<evidence type="ECO:0000256" key="6">
    <source>
        <dbReference type="ARBA" id="ARBA00022519"/>
    </source>
</evidence>
<sequence>MVLPLPKSIALLLAGLLVTLLAGWLLHSAPSQPVQISDNHTDDTNTNSSVERPMLHSGALTTPTQSHTPSPQIRSLRGTSPDGSITVDEQGNIFITAGMRRLFEYYLATLGEQSLSSIRQQFYQAVKTQHNARIAQRATDYLDQYINYRVALAEQQQSLAASSSQLSLSELFRLKTELLTTTRLEYLGAEMTEAFYGDETLYDQYMQEKLAIQSNSSLSADERSIQQQQLAKTWPQFAQPAASERFNTVQQQIETAKEQGASPNDIYVLRSQAYGTEAAERLTALDKRRHQWQTRLDHYQQQKQQLLASGFPPGDSTFQNLIENSFSGPEQHLVLALEKTNKL</sequence>
<keyword evidence="9" id="KW-1133">Transmembrane helix</keyword>
<gene>
    <name evidence="17" type="ORF">EHSB41UT_03885</name>
</gene>
<organism evidence="17 18">
    <name type="scientific">Parendozoicomonas haliclonae</name>
    <dbReference type="NCBI Taxonomy" id="1960125"/>
    <lineage>
        <taxon>Bacteria</taxon>
        <taxon>Pseudomonadati</taxon>
        <taxon>Pseudomonadota</taxon>
        <taxon>Gammaproteobacteria</taxon>
        <taxon>Oceanospirillales</taxon>
        <taxon>Endozoicomonadaceae</taxon>
        <taxon>Parendozoicomonas</taxon>
    </lineage>
</organism>
<reference evidence="17 18" key="1">
    <citation type="submission" date="2017-03" db="EMBL/GenBank/DDBJ databases">
        <authorList>
            <person name="Afonso C.L."/>
            <person name="Miller P.J."/>
            <person name="Scott M.A."/>
            <person name="Spackman E."/>
            <person name="Goraichik I."/>
            <person name="Dimitrov K.M."/>
            <person name="Suarez D.L."/>
            <person name="Swayne D.E."/>
        </authorList>
    </citation>
    <scope>NUCLEOTIDE SEQUENCE [LARGE SCALE GENOMIC DNA]</scope>
    <source>
        <strain evidence="17">SB41UT1</strain>
    </source>
</reference>
<evidence type="ECO:0000313" key="17">
    <source>
        <dbReference type="EMBL" id="SMA50094.1"/>
    </source>
</evidence>
<dbReference type="GO" id="GO:0005886">
    <property type="term" value="C:plasma membrane"/>
    <property type="evidence" value="ECO:0007669"/>
    <property type="project" value="UniProtKB-SubCell"/>
</dbReference>
<dbReference type="OrthoDB" id="7025807at2"/>
<comment type="subcellular location">
    <subcellularLocation>
        <location evidence="2">Cell inner membrane</location>
        <topology evidence="2">Single-pass membrane protein</topology>
        <orientation evidence="2">Periplasmic side</orientation>
    </subcellularLocation>
</comment>
<dbReference type="Proteomes" id="UP000196573">
    <property type="component" value="Unassembled WGS sequence"/>
</dbReference>
<evidence type="ECO:0000256" key="14">
    <source>
        <dbReference type="ARBA" id="ARBA00031542"/>
    </source>
</evidence>
<keyword evidence="6" id="KW-0997">Cell inner membrane</keyword>
<evidence type="ECO:0000256" key="8">
    <source>
        <dbReference type="ARBA" id="ARBA00022963"/>
    </source>
</evidence>